<dbReference type="Pfam" id="PF00483">
    <property type="entry name" value="NTP_transferase"/>
    <property type="match status" value="1"/>
</dbReference>
<dbReference type="InterPro" id="IPR005835">
    <property type="entry name" value="NTP_transferase_dom"/>
</dbReference>
<evidence type="ECO:0000256" key="2">
    <source>
        <dbReference type="ARBA" id="ARBA00012387"/>
    </source>
</evidence>
<dbReference type="AlphaFoldDB" id="A0A1H7ZUE5"/>
<dbReference type="SUPFAM" id="SSF53448">
    <property type="entry name" value="Nucleotide-diphospho-sugar transferases"/>
    <property type="match status" value="1"/>
</dbReference>
<dbReference type="PANTHER" id="PTHR46390">
    <property type="entry name" value="MANNOSE-1-PHOSPHATE GUANYLYLTRANSFERASE"/>
    <property type="match status" value="1"/>
</dbReference>
<comment type="catalytic activity">
    <reaction evidence="7">
        <text>alpha-D-mannose 1-phosphate + GTP + H(+) = GDP-alpha-D-mannose + diphosphate</text>
        <dbReference type="Rhea" id="RHEA:15229"/>
        <dbReference type="ChEBI" id="CHEBI:15378"/>
        <dbReference type="ChEBI" id="CHEBI:33019"/>
        <dbReference type="ChEBI" id="CHEBI:37565"/>
        <dbReference type="ChEBI" id="CHEBI:57527"/>
        <dbReference type="ChEBI" id="CHEBI:58409"/>
        <dbReference type="EC" id="2.7.7.13"/>
    </reaction>
</comment>
<dbReference type="Gene3D" id="3.90.550.10">
    <property type="entry name" value="Spore Coat Polysaccharide Biosynthesis Protein SpsA, Chain A"/>
    <property type="match status" value="1"/>
</dbReference>
<dbReference type="EC" id="2.7.7.13" evidence="2"/>
<keyword evidence="4 9" id="KW-0548">Nucleotidyltransferase</keyword>
<dbReference type="InterPro" id="IPR051161">
    <property type="entry name" value="Mannose-6P_isomerase_type2"/>
</dbReference>
<dbReference type="PANTHER" id="PTHR46390:SF1">
    <property type="entry name" value="MANNOSE-1-PHOSPHATE GUANYLYLTRANSFERASE"/>
    <property type="match status" value="1"/>
</dbReference>
<feature type="domain" description="Nucleotidyl transferase" evidence="8">
    <location>
        <begin position="7"/>
        <end position="288"/>
    </location>
</feature>
<dbReference type="STRING" id="407022.SAMN05661044_05648"/>
<evidence type="ECO:0000256" key="6">
    <source>
        <dbReference type="ARBA" id="ARBA00023134"/>
    </source>
</evidence>
<dbReference type="SUPFAM" id="SSF159283">
    <property type="entry name" value="Guanosine diphospho-D-mannose pyrophosphorylase/mannose-6-phosphate isomerase linker domain"/>
    <property type="match status" value="1"/>
</dbReference>
<accession>A0A1H7ZUE5</accession>
<reference evidence="10" key="1">
    <citation type="submission" date="2016-10" db="EMBL/GenBank/DDBJ databases">
        <authorList>
            <person name="Varghese N."/>
            <person name="Submissions S."/>
        </authorList>
    </citation>
    <scope>NUCLEOTIDE SEQUENCE [LARGE SCALE GENOMIC DNA]</scope>
    <source>
        <strain evidence="10">DSM 18733</strain>
    </source>
</reference>
<evidence type="ECO:0000256" key="3">
    <source>
        <dbReference type="ARBA" id="ARBA00022679"/>
    </source>
</evidence>
<comment type="similarity">
    <text evidence="1">Belongs to the mannose-6-phosphate isomerase type 2 family.</text>
</comment>
<dbReference type="CDD" id="cd02509">
    <property type="entry name" value="GDP-M1P_Guanylyltransferase"/>
    <property type="match status" value="1"/>
</dbReference>
<proteinExistence type="inferred from homology"/>
<dbReference type="Proteomes" id="UP000199421">
    <property type="component" value="Unassembled WGS sequence"/>
</dbReference>
<dbReference type="GO" id="GO:0009298">
    <property type="term" value="P:GDP-mannose biosynthetic process"/>
    <property type="evidence" value="ECO:0007669"/>
    <property type="project" value="TreeGrafter"/>
</dbReference>
<evidence type="ECO:0000256" key="4">
    <source>
        <dbReference type="ARBA" id="ARBA00022695"/>
    </source>
</evidence>
<name>A0A1H7ZUE5_OLID1</name>
<evidence type="ECO:0000256" key="1">
    <source>
        <dbReference type="ARBA" id="ARBA00006115"/>
    </source>
</evidence>
<evidence type="ECO:0000256" key="5">
    <source>
        <dbReference type="ARBA" id="ARBA00022741"/>
    </source>
</evidence>
<dbReference type="InterPro" id="IPR049577">
    <property type="entry name" value="GMPP_N"/>
</dbReference>
<evidence type="ECO:0000259" key="8">
    <source>
        <dbReference type="Pfam" id="PF00483"/>
    </source>
</evidence>
<dbReference type="RefSeq" id="WP_093333137.1">
    <property type="nucleotide sequence ID" value="NZ_FOAF01000021.1"/>
</dbReference>
<dbReference type="OrthoDB" id="9806359at2"/>
<organism evidence="9 10">
    <name type="scientific">Olivibacter domesticus</name>
    <name type="common">Pseudosphingobacterium domesticum</name>
    <dbReference type="NCBI Taxonomy" id="407022"/>
    <lineage>
        <taxon>Bacteria</taxon>
        <taxon>Pseudomonadati</taxon>
        <taxon>Bacteroidota</taxon>
        <taxon>Sphingobacteriia</taxon>
        <taxon>Sphingobacteriales</taxon>
        <taxon>Sphingobacteriaceae</taxon>
        <taxon>Olivibacter</taxon>
    </lineage>
</organism>
<dbReference type="EMBL" id="FOAF01000021">
    <property type="protein sequence ID" value="SEM62252.1"/>
    <property type="molecule type" value="Genomic_DNA"/>
</dbReference>
<protein>
    <recommendedName>
        <fullName evidence="2">mannose-1-phosphate guanylyltransferase</fullName>
        <ecNumber evidence="2">2.7.7.13</ecNumber>
    </recommendedName>
</protein>
<dbReference type="FunFam" id="3.90.550.10:FF:000046">
    <property type="entry name" value="Mannose-1-phosphate guanylyltransferase (GDP)"/>
    <property type="match status" value="1"/>
</dbReference>
<keyword evidence="3 9" id="KW-0808">Transferase</keyword>
<keyword evidence="10" id="KW-1185">Reference proteome</keyword>
<dbReference type="GO" id="GO:0004475">
    <property type="term" value="F:mannose-1-phosphate guanylyltransferase (GTP) activity"/>
    <property type="evidence" value="ECO:0007669"/>
    <property type="project" value="UniProtKB-EC"/>
</dbReference>
<keyword evidence="6" id="KW-0342">GTP-binding</keyword>
<keyword evidence="5" id="KW-0547">Nucleotide-binding</keyword>
<sequence length="364" mass="41101">MNKNHYVIIMAGGVGSRFWPVSRTSLPKQFIDVLGTGKTLIQNTYDRFKQIVPEENIYVLTNHKYVTLVQEQLGITDMTRIIGEPAMRNTAPCIAYACHKLHALNQQATMVIAPSDHLIQDTHQFLEDVKQSLEAAENNKALITLGIKPSRPDTGYGYIQADSLTLPNFNAFHKVSAFKEKPDAKTAQQYVESGEYLWNAGIFVWNVQTILGELEKYEEQLNAIFLYGKDKYNTAEEEEFLQQYYPTCNNISIDYAIMEKSNLVYVLPVDFGWSDLGTWTSVYGLSPQDGEGNVLIPDANNVILYNSSNCMVNVPSYKKVVLKNLHNYIVVEANDTLLICPIDTEQEVKQVVADAAKQFGENYI</sequence>
<evidence type="ECO:0000313" key="9">
    <source>
        <dbReference type="EMBL" id="SEM62252.1"/>
    </source>
</evidence>
<evidence type="ECO:0000256" key="7">
    <source>
        <dbReference type="ARBA" id="ARBA00047343"/>
    </source>
</evidence>
<gene>
    <name evidence="9" type="ORF">SAMN05661044_05648</name>
</gene>
<evidence type="ECO:0000313" key="10">
    <source>
        <dbReference type="Proteomes" id="UP000199421"/>
    </source>
</evidence>
<dbReference type="GO" id="GO:0005525">
    <property type="term" value="F:GTP binding"/>
    <property type="evidence" value="ECO:0007669"/>
    <property type="project" value="UniProtKB-KW"/>
</dbReference>
<dbReference type="InterPro" id="IPR029044">
    <property type="entry name" value="Nucleotide-diphossugar_trans"/>
</dbReference>